<keyword evidence="1" id="KW-1003">Cell membrane</keyword>
<protein>
    <submittedName>
        <fullName evidence="7">LapA family protein</fullName>
    </submittedName>
</protein>
<dbReference type="AlphaFoldDB" id="A0A935JYZ8"/>
<name>A0A935JYZ8_9RHOO</name>
<dbReference type="InterPro" id="IPR010445">
    <property type="entry name" value="LapA_dom"/>
</dbReference>
<comment type="caution">
    <text evidence="7">The sequence shown here is derived from an EMBL/GenBank/DDBJ whole genome shotgun (WGS) entry which is preliminary data.</text>
</comment>
<gene>
    <name evidence="7" type="ORF">IPJ38_16310</name>
</gene>
<sequence>MTALTWALRFIIVSFLIVFAIQNTELVILRVMPGYFWEAPLVVVLLAFFAAGAVLGVLSVLGTIYRQRRENLRLKRELSKAVQPAKPLSAPNV</sequence>
<dbReference type="Pfam" id="PF06305">
    <property type="entry name" value="LapA_dom"/>
    <property type="match status" value="1"/>
</dbReference>
<feature type="domain" description="Lipopolysaccharide assembly protein A" evidence="6">
    <location>
        <begin position="22"/>
        <end position="81"/>
    </location>
</feature>
<feature type="transmembrane region" description="Helical" evidence="5">
    <location>
        <begin position="41"/>
        <end position="65"/>
    </location>
</feature>
<feature type="transmembrane region" description="Helical" evidence="5">
    <location>
        <begin position="7"/>
        <end position="29"/>
    </location>
</feature>
<evidence type="ECO:0000259" key="6">
    <source>
        <dbReference type="Pfam" id="PF06305"/>
    </source>
</evidence>
<evidence type="ECO:0000313" key="7">
    <source>
        <dbReference type="EMBL" id="MBK7416423.1"/>
    </source>
</evidence>
<evidence type="ECO:0000256" key="1">
    <source>
        <dbReference type="ARBA" id="ARBA00022475"/>
    </source>
</evidence>
<evidence type="ECO:0000256" key="4">
    <source>
        <dbReference type="ARBA" id="ARBA00023136"/>
    </source>
</evidence>
<dbReference type="EMBL" id="JADJMS010000045">
    <property type="protein sequence ID" value="MBK7416423.1"/>
    <property type="molecule type" value="Genomic_DNA"/>
</dbReference>
<dbReference type="GO" id="GO:0005886">
    <property type="term" value="C:plasma membrane"/>
    <property type="evidence" value="ECO:0007669"/>
    <property type="project" value="InterPro"/>
</dbReference>
<accession>A0A935JYZ8</accession>
<reference evidence="7 8" key="1">
    <citation type="submission" date="2020-10" db="EMBL/GenBank/DDBJ databases">
        <title>Connecting structure to function with the recovery of over 1000 high-quality activated sludge metagenome-assembled genomes encoding full-length rRNA genes using long-read sequencing.</title>
        <authorList>
            <person name="Singleton C.M."/>
            <person name="Petriglieri F."/>
            <person name="Kristensen J.M."/>
            <person name="Kirkegaard R.H."/>
            <person name="Michaelsen T.Y."/>
            <person name="Andersen M.H."/>
            <person name="Karst S.M."/>
            <person name="Dueholm M.S."/>
            <person name="Nielsen P.H."/>
            <person name="Albertsen M."/>
        </authorList>
    </citation>
    <scope>NUCLEOTIDE SEQUENCE [LARGE SCALE GENOMIC DNA]</scope>
    <source>
        <strain evidence="7">EsbW_18-Q3-R4-48_BATAC.463</strain>
    </source>
</reference>
<evidence type="ECO:0000256" key="5">
    <source>
        <dbReference type="SAM" id="Phobius"/>
    </source>
</evidence>
<evidence type="ECO:0000313" key="8">
    <source>
        <dbReference type="Proteomes" id="UP000739411"/>
    </source>
</evidence>
<dbReference type="Proteomes" id="UP000739411">
    <property type="component" value="Unassembled WGS sequence"/>
</dbReference>
<keyword evidence="4 5" id="KW-0472">Membrane</keyword>
<keyword evidence="3 5" id="KW-1133">Transmembrane helix</keyword>
<keyword evidence="2 5" id="KW-0812">Transmembrane</keyword>
<organism evidence="7 8">
    <name type="scientific">Candidatus Dechloromonas phosphorivorans</name>
    <dbReference type="NCBI Taxonomy" id="2899244"/>
    <lineage>
        <taxon>Bacteria</taxon>
        <taxon>Pseudomonadati</taxon>
        <taxon>Pseudomonadota</taxon>
        <taxon>Betaproteobacteria</taxon>
        <taxon>Rhodocyclales</taxon>
        <taxon>Azonexaceae</taxon>
        <taxon>Dechloromonas</taxon>
    </lineage>
</organism>
<evidence type="ECO:0000256" key="3">
    <source>
        <dbReference type="ARBA" id="ARBA00022989"/>
    </source>
</evidence>
<proteinExistence type="predicted"/>
<evidence type="ECO:0000256" key="2">
    <source>
        <dbReference type="ARBA" id="ARBA00022692"/>
    </source>
</evidence>